<feature type="domain" description="Glycosyltransferase 2-like" evidence="8">
    <location>
        <begin position="6"/>
        <end position="121"/>
    </location>
</feature>
<dbReference type="Gene3D" id="3.90.550.10">
    <property type="entry name" value="Spore Coat Polysaccharide Biosynthesis Protein SpsA, Chain A"/>
    <property type="match status" value="1"/>
</dbReference>
<evidence type="ECO:0000256" key="7">
    <source>
        <dbReference type="SAM" id="Phobius"/>
    </source>
</evidence>
<evidence type="ECO:0000256" key="3">
    <source>
        <dbReference type="ARBA" id="ARBA00022519"/>
    </source>
</evidence>
<evidence type="ECO:0000313" key="9">
    <source>
        <dbReference type="EMBL" id="OLS63066.1"/>
    </source>
</evidence>
<proteinExistence type="predicted"/>
<reference evidence="9 10" key="1">
    <citation type="submission" date="2016-10" db="EMBL/GenBank/DDBJ databases">
        <title>Genome Sequence of Pseudomonas putida GM4FR.</title>
        <authorList>
            <person name="Poehlein A."/>
            <person name="Wemheuer F."/>
            <person name="Hollensteiner J."/>
            <person name="Wemheuer B."/>
        </authorList>
    </citation>
    <scope>NUCLEOTIDE SEQUENCE [LARGE SCALE GENOMIC DNA]</scope>
    <source>
        <strain evidence="9 10">GM4FR</strain>
    </source>
</reference>
<evidence type="ECO:0000256" key="5">
    <source>
        <dbReference type="ARBA" id="ARBA00022679"/>
    </source>
</evidence>
<evidence type="ECO:0000256" key="6">
    <source>
        <dbReference type="ARBA" id="ARBA00023136"/>
    </source>
</evidence>
<feature type="transmembrane region" description="Helical" evidence="7">
    <location>
        <begin position="259"/>
        <end position="276"/>
    </location>
</feature>
<evidence type="ECO:0000256" key="4">
    <source>
        <dbReference type="ARBA" id="ARBA00022676"/>
    </source>
</evidence>
<keyword evidence="4" id="KW-0328">Glycosyltransferase</keyword>
<accession>A0A1Q9R6P1</accession>
<dbReference type="SUPFAM" id="SSF53448">
    <property type="entry name" value="Nucleotide-diphospho-sugar transferases"/>
    <property type="match status" value="1"/>
</dbReference>
<keyword evidence="6 7" id="KW-0472">Membrane</keyword>
<dbReference type="GO" id="GO:0016757">
    <property type="term" value="F:glycosyltransferase activity"/>
    <property type="evidence" value="ECO:0007669"/>
    <property type="project" value="UniProtKB-KW"/>
</dbReference>
<dbReference type="PANTHER" id="PTHR43646">
    <property type="entry name" value="GLYCOSYLTRANSFERASE"/>
    <property type="match status" value="1"/>
</dbReference>
<keyword evidence="3" id="KW-0997">Cell inner membrane</keyword>
<comment type="caution">
    <text evidence="9">The sequence shown here is derived from an EMBL/GenBank/DDBJ whole genome shotgun (WGS) entry which is preliminary data.</text>
</comment>
<dbReference type="OrthoDB" id="9069044at2"/>
<sequence length="321" mass="36074">MNRVAIVIPMFNESRHIGRTLVALREAAREAAVQCRVIVVDNGSSDDSPRIARALGAEVLSLPGLSIGALRNRGAAACESEWLAFLDADIEVPDSWLKRLFALHDEDRADVFALDCDTPHQAPWFAIAWQRRTLRAGELLQTQQWLPSPNLLMPRYWFENVGGFNESLRSGEDKDFTLRLHEASARLAVLRDPVVLHWGYEGSWKEWLGKEMWRQGSHLQLLRSHGASLRLLRFPALSLGAWGLDAMALSALLDGFPHLSLLLVLIASLPALALSLRQSLKHRDPRLMLQLWGLHFIRLHLAGMAFVLSLFNLNARRPARG</sequence>
<protein>
    <recommendedName>
        <fullName evidence="8">Glycosyltransferase 2-like domain-containing protein</fullName>
    </recommendedName>
</protein>
<gene>
    <name evidence="9" type="ORF">PSEMO_20020</name>
</gene>
<dbReference type="Pfam" id="PF00535">
    <property type="entry name" value="Glycos_transf_2"/>
    <property type="match status" value="1"/>
</dbReference>
<dbReference type="InterPro" id="IPR029044">
    <property type="entry name" value="Nucleotide-diphossugar_trans"/>
</dbReference>
<evidence type="ECO:0000256" key="1">
    <source>
        <dbReference type="ARBA" id="ARBA00004236"/>
    </source>
</evidence>
<dbReference type="GO" id="GO:0005886">
    <property type="term" value="C:plasma membrane"/>
    <property type="evidence" value="ECO:0007669"/>
    <property type="project" value="UniProtKB-SubCell"/>
</dbReference>
<evidence type="ECO:0000256" key="2">
    <source>
        <dbReference type="ARBA" id="ARBA00022475"/>
    </source>
</evidence>
<feature type="transmembrane region" description="Helical" evidence="7">
    <location>
        <begin position="231"/>
        <end position="253"/>
    </location>
</feature>
<evidence type="ECO:0000259" key="8">
    <source>
        <dbReference type="Pfam" id="PF00535"/>
    </source>
</evidence>
<dbReference type="Proteomes" id="UP000186736">
    <property type="component" value="Unassembled WGS sequence"/>
</dbReference>
<evidence type="ECO:0000313" key="10">
    <source>
        <dbReference type="Proteomes" id="UP000186736"/>
    </source>
</evidence>
<keyword evidence="2" id="KW-1003">Cell membrane</keyword>
<dbReference type="AlphaFoldDB" id="A0A1Q9R6P1"/>
<name>A0A1Q9R6P1_PSEPU</name>
<keyword evidence="7" id="KW-1133">Transmembrane helix</keyword>
<comment type="subcellular location">
    <subcellularLocation>
        <location evidence="1">Cell membrane</location>
    </subcellularLocation>
</comment>
<keyword evidence="5" id="KW-0808">Transferase</keyword>
<dbReference type="PANTHER" id="PTHR43646:SF2">
    <property type="entry name" value="GLYCOSYLTRANSFERASE 2-LIKE DOMAIN-CONTAINING PROTEIN"/>
    <property type="match status" value="1"/>
</dbReference>
<dbReference type="EMBL" id="MKZO01000014">
    <property type="protein sequence ID" value="OLS63066.1"/>
    <property type="molecule type" value="Genomic_DNA"/>
</dbReference>
<dbReference type="InterPro" id="IPR001173">
    <property type="entry name" value="Glyco_trans_2-like"/>
</dbReference>
<dbReference type="RefSeq" id="WP_075802946.1">
    <property type="nucleotide sequence ID" value="NZ_MKZO01000014.1"/>
</dbReference>
<keyword evidence="7" id="KW-0812">Transmembrane</keyword>
<feature type="transmembrane region" description="Helical" evidence="7">
    <location>
        <begin position="288"/>
        <end position="311"/>
    </location>
</feature>
<organism evidence="9 10">
    <name type="scientific">Pseudomonas putida</name>
    <name type="common">Arthrobacter siderocapsulatus</name>
    <dbReference type="NCBI Taxonomy" id="303"/>
    <lineage>
        <taxon>Bacteria</taxon>
        <taxon>Pseudomonadati</taxon>
        <taxon>Pseudomonadota</taxon>
        <taxon>Gammaproteobacteria</taxon>
        <taxon>Pseudomonadales</taxon>
        <taxon>Pseudomonadaceae</taxon>
        <taxon>Pseudomonas</taxon>
    </lineage>
</organism>